<accession>A0A0K2UQV1</accession>
<name>A0A0K2UQV1_LEPSM</name>
<dbReference type="AlphaFoldDB" id="A0A0K2UQV1"/>
<feature type="non-terminal residue" evidence="1">
    <location>
        <position position="1"/>
    </location>
</feature>
<dbReference type="EMBL" id="HACA01022755">
    <property type="protein sequence ID" value="CDW40116.1"/>
    <property type="molecule type" value="Transcribed_RNA"/>
</dbReference>
<organism evidence="1">
    <name type="scientific">Lepeophtheirus salmonis</name>
    <name type="common">Salmon louse</name>
    <name type="synonym">Caligus salmonis</name>
    <dbReference type="NCBI Taxonomy" id="72036"/>
    <lineage>
        <taxon>Eukaryota</taxon>
        <taxon>Metazoa</taxon>
        <taxon>Ecdysozoa</taxon>
        <taxon>Arthropoda</taxon>
        <taxon>Crustacea</taxon>
        <taxon>Multicrustacea</taxon>
        <taxon>Hexanauplia</taxon>
        <taxon>Copepoda</taxon>
        <taxon>Siphonostomatoida</taxon>
        <taxon>Caligidae</taxon>
        <taxon>Lepeophtheirus</taxon>
    </lineage>
</organism>
<evidence type="ECO:0000313" key="1">
    <source>
        <dbReference type="EMBL" id="CDW40116.1"/>
    </source>
</evidence>
<proteinExistence type="predicted"/>
<sequence length="107" mass="12402">LGSYFLRSNFEKVGIQRFIEIGNLERGSTPSDMLFRSCFYAYSLLNFIYKHDEEKLCLFNASNLRAKFVSTFITKLLNSSETLFLSLPCVFSLPWFIFSQGAMFLHS</sequence>
<reference evidence="1" key="1">
    <citation type="submission" date="2014-05" db="EMBL/GenBank/DDBJ databases">
        <authorList>
            <person name="Chronopoulou M."/>
        </authorList>
    </citation>
    <scope>NUCLEOTIDE SEQUENCE</scope>
    <source>
        <tissue evidence="1">Whole organism</tissue>
    </source>
</reference>
<protein>
    <submittedName>
        <fullName evidence="1">Uncharacterized protein</fullName>
    </submittedName>
</protein>